<dbReference type="Gene3D" id="1.10.238.10">
    <property type="entry name" value="EF-hand"/>
    <property type="match status" value="1"/>
</dbReference>
<protein>
    <submittedName>
        <fullName evidence="3">Serpentine type 7TM GPCR chemoreceptor srx domain-containing protein</fullName>
    </submittedName>
</protein>
<evidence type="ECO:0000256" key="1">
    <source>
        <dbReference type="SAM" id="Phobius"/>
    </source>
</evidence>
<dbReference type="SUPFAM" id="SSF47473">
    <property type="entry name" value="EF-hand"/>
    <property type="match status" value="1"/>
</dbReference>
<dbReference type="Proteomes" id="UP001201812">
    <property type="component" value="Unassembled WGS sequence"/>
</dbReference>
<dbReference type="SMART" id="SM00054">
    <property type="entry name" value="EFh"/>
    <property type="match status" value="2"/>
</dbReference>
<dbReference type="InterPro" id="IPR019430">
    <property type="entry name" value="7TM_GPCR_serpentine_rcpt_Srx"/>
</dbReference>
<dbReference type="CDD" id="cd00051">
    <property type="entry name" value="EFh"/>
    <property type="match status" value="1"/>
</dbReference>
<sequence length="382" mass="44535">MLSESKKFRFAEDEEVTKKLFEEGDTDGDGLLTYEEALKAFSKYQRPFSREVFENYDTNHDGKLSQEEPETHSFRIINKYHFCGVFQFSNVVSLSHKQLRSISFFILAWQLLICDIMSVLVQFLLVIPQTFAGYSLYSHTFSYAIGSLDTLSYNGALMFALLLTINRLCIFLFPAIDQRVFGRPIIYGVVSLAWTLLFVFFIGLNATRCYKTFSVQGFYLHYENCENNSSSIGVIFQGIKDKWGRFSTYVMLGIYTLITIWLKFANRLHIKMNKTDGKQVRTNKKEIMFFVQSFIICITFLLESLMFDSIPRFKVYGQWRYAVNFTSNCITIFMFTVHSVVIFTFNSRIKEQLKEIFASKGKYYFASVTQTYPLQTTIVVRK</sequence>
<dbReference type="PROSITE" id="PS50222">
    <property type="entry name" value="EF_HAND_2"/>
    <property type="match status" value="1"/>
</dbReference>
<dbReference type="PANTHER" id="PTHR22718">
    <property type="entry name" value="SERPENTINE RECEPTOR, CLASS X"/>
    <property type="match status" value="1"/>
</dbReference>
<dbReference type="PANTHER" id="PTHR22718:SF25">
    <property type="entry name" value="G-PROTEIN COUPLED RECEPTORS FAMILY 1 PROFILE DOMAIN-CONTAINING PROTEIN"/>
    <property type="match status" value="1"/>
</dbReference>
<keyword evidence="1" id="KW-1133">Transmembrane helix</keyword>
<feature type="transmembrane region" description="Helical" evidence="1">
    <location>
        <begin position="246"/>
        <end position="266"/>
    </location>
</feature>
<dbReference type="InterPro" id="IPR011992">
    <property type="entry name" value="EF-hand-dom_pair"/>
</dbReference>
<comment type="caution">
    <text evidence="3">The sequence shown here is derived from an EMBL/GenBank/DDBJ whole genome shotgun (WGS) entry which is preliminary data.</text>
</comment>
<evidence type="ECO:0000313" key="3">
    <source>
        <dbReference type="EMBL" id="KAI1697318.1"/>
    </source>
</evidence>
<keyword evidence="4" id="KW-1185">Reference proteome</keyword>
<dbReference type="Pfam" id="PF13499">
    <property type="entry name" value="EF-hand_7"/>
    <property type="match status" value="1"/>
</dbReference>
<accession>A0AAD4MLB8</accession>
<dbReference type="Pfam" id="PF10328">
    <property type="entry name" value="7TM_GPCR_Srx"/>
    <property type="match status" value="1"/>
</dbReference>
<dbReference type="EMBL" id="JAKKPZ010000274">
    <property type="protein sequence ID" value="KAI1697318.1"/>
    <property type="molecule type" value="Genomic_DNA"/>
</dbReference>
<feature type="transmembrane region" description="Helical" evidence="1">
    <location>
        <begin position="185"/>
        <end position="204"/>
    </location>
</feature>
<evidence type="ECO:0000259" key="2">
    <source>
        <dbReference type="PROSITE" id="PS50222"/>
    </source>
</evidence>
<dbReference type="InterPro" id="IPR002048">
    <property type="entry name" value="EF_hand_dom"/>
</dbReference>
<proteinExistence type="predicted"/>
<feature type="domain" description="EF-hand" evidence="2">
    <location>
        <begin position="12"/>
        <end position="47"/>
    </location>
</feature>
<evidence type="ECO:0000313" key="4">
    <source>
        <dbReference type="Proteomes" id="UP001201812"/>
    </source>
</evidence>
<dbReference type="SUPFAM" id="SSF81321">
    <property type="entry name" value="Family A G protein-coupled receptor-like"/>
    <property type="match status" value="1"/>
</dbReference>
<dbReference type="AlphaFoldDB" id="A0AAD4MLB8"/>
<keyword evidence="1" id="KW-0812">Transmembrane</keyword>
<keyword evidence="1" id="KW-0472">Membrane</keyword>
<dbReference type="GO" id="GO:0005509">
    <property type="term" value="F:calcium ion binding"/>
    <property type="evidence" value="ECO:0007669"/>
    <property type="project" value="InterPro"/>
</dbReference>
<organism evidence="3 4">
    <name type="scientific">Ditylenchus destructor</name>
    <dbReference type="NCBI Taxonomy" id="166010"/>
    <lineage>
        <taxon>Eukaryota</taxon>
        <taxon>Metazoa</taxon>
        <taxon>Ecdysozoa</taxon>
        <taxon>Nematoda</taxon>
        <taxon>Chromadorea</taxon>
        <taxon>Rhabditida</taxon>
        <taxon>Tylenchina</taxon>
        <taxon>Tylenchomorpha</taxon>
        <taxon>Sphaerularioidea</taxon>
        <taxon>Anguinidae</taxon>
        <taxon>Anguininae</taxon>
        <taxon>Ditylenchus</taxon>
    </lineage>
</organism>
<dbReference type="Gene3D" id="1.20.1070.10">
    <property type="entry name" value="Rhodopsin 7-helix transmembrane proteins"/>
    <property type="match status" value="1"/>
</dbReference>
<name>A0AAD4MLB8_9BILA</name>
<feature type="transmembrane region" description="Helical" evidence="1">
    <location>
        <begin position="104"/>
        <end position="131"/>
    </location>
</feature>
<gene>
    <name evidence="3" type="ORF">DdX_18560</name>
</gene>
<feature type="transmembrane region" description="Helical" evidence="1">
    <location>
        <begin position="319"/>
        <end position="345"/>
    </location>
</feature>
<dbReference type="CDD" id="cd00637">
    <property type="entry name" value="7tm_classA_rhodopsin-like"/>
    <property type="match status" value="1"/>
</dbReference>
<feature type="transmembrane region" description="Helical" evidence="1">
    <location>
        <begin position="151"/>
        <end position="173"/>
    </location>
</feature>
<reference evidence="3" key="1">
    <citation type="submission" date="2022-01" db="EMBL/GenBank/DDBJ databases">
        <title>Genome Sequence Resource for Two Populations of Ditylenchus destructor, the Migratory Endoparasitic Phytonematode.</title>
        <authorList>
            <person name="Zhang H."/>
            <person name="Lin R."/>
            <person name="Xie B."/>
        </authorList>
    </citation>
    <scope>NUCLEOTIDE SEQUENCE</scope>
    <source>
        <strain evidence="3">BazhouSP</strain>
    </source>
</reference>
<feature type="transmembrane region" description="Helical" evidence="1">
    <location>
        <begin position="287"/>
        <end position="307"/>
    </location>
</feature>